<dbReference type="PANTHER" id="PTHR33153">
    <property type="entry name" value="MYND-TYPE DOMAIN-CONTAINING PROTEIN"/>
    <property type="match status" value="1"/>
</dbReference>
<name>A0A3M6UUD5_POCDA</name>
<gene>
    <name evidence="2" type="ORF">pdam_00020590</name>
</gene>
<protein>
    <recommendedName>
        <fullName evidence="1">DUF7869 domain-containing protein</fullName>
    </recommendedName>
</protein>
<dbReference type="Proteomes" id="UP000275408">
    <property type="component" value="Unassembled WGS sequence"/>
</dbReference>
<evidence type="ECO:0000259" key="1">
    <source>
        <dbReference type="Pfam" id="PF25273"/>
    </source>
</evidence>
<dbReference type="Pfam" id="PF25273">
    <property type="entry name" value="DUF7869"/>
    <property type="match status" value="1"/>
</dbReference>
<feature type="domain" description="DUF7869" evidence="1">
    <location>
        <begin position="81"/>
        <end position="145"/>
    </location>
</feature>
<dbReference type="EMBL" id="RCHS01000681">
    <property type="protein sequence ID" value="RMX57313.1"/>
    <property type="molecule type" value="Genomic_DNA"/>
</dbReference>
<organism evidence="2 3">
    <name type="scientific">Pocillopora damicornis</name>
    <name type="common">Cauliflower coral</name>
    <name type="synonym">Millepora damicornis</name>
    <dbReference type="NCBI Taxonomy" id="46731"/>
    <lineage>
        <taxon>Eukaryota</taxon>
        <taxon>Metazoa</taxon>
        <taxon>Cnidaria</taxon>
        <taxon>Anthozoa</taxon>
        <taxon>Hexacorallia</taxon>
        <taxon>Scleractinia</taxon>
        <taxon>Astrocoeniina</taxon>
        <taxon>Pocilloporidae</taxon>
        <taxon>Pocillopora</taxon>
    </lineage>
</organism>
<dbReference type="InterPro" id="IPR057191">
    <property type="entry name" value="DUF7869"/>
</dbReference>
<accession>A0A3M6UUD5</accession>
<evidence type="ECO:0000313" key="2">
    <source>
        <dbReference type="EMBL" id="RMX57313.1"/>
    </source>
</evidence>
<dbReference type="PANTHER" id="PTHR33153:SF3">
    <property type="entry name" value="TRAFFICKING PROTEIN PARTICLE COMPLEX SUBUNIT 11 DOMAIN-CONTAINING PROTEIN"/>
    <property type="match status" value="1"/>
</dbReference>
<sequence length="155" mass="18314">MCDTGALHLPSFLDKTIMYGYLKAEWKDEDENVIHYRNSTFSYLLRNVFSFVKIPKVNQFTRCDCCMALGEEKRKAQDEDPKGYFDVFQFPHDANFTINMLLLELQSMGEDLTDTFCLQMDKCWRENKNQFVLNFLALLAKLDILLRYVVLLIRK</sequence>
<keyword evidence="3" id="KW-1185">Reference proteome</keyword>
<comment type="caution">
    <text evidence="2">The sequence shown here is derived from an EMBL/GenBank/DDBJ whole genome shotgun (WGS) entry which is preliminary data.</text>
</comment>
<reference evidence="2 3" key="1">
    <citation type="journal article" date="2018" name="Sci. Rep.">
        <title>Comparative analysis of the Pocillopora damicornis genome highlights role of immune system in coral evolution.</title>
        <authorList>
            <person name="Cunning R."/>
            <person name="Bay R.A."/>
            <person name="Gillette P."/>
            <person name="Baker A.C."/>
            <person name="Traylor-Knowles N."/>
        </authorList>
    </citation>
    <scope>NUCLEOTIDE SEQUENCE [LARGE SCALE GENOMIC DNA]</scope>
    <source>
        <strain evidence="2">RSMAS</strain>
        <tissue evidence="2">Whole animal</tissue>
    </source>
</reference>
<proteinExistence type="predicted"/>
<evidence type="ECO:0000313" key="3">
    <source>
        <dbReference type="Proteomes" id="UP000275408"/>
    </source>
</evidence>
<dbReference type="AlphaFoldDB" id="A0A3M6UUD5"/>